<evidence type="ECO:0000313" key="2">
    <source>
        <dbReference type="EMBL" id="GGD42418.1"/>
    </source>
</evidence>
<dbReference type="EMBL" id="BMGI01000005">
    <property type="protein sequence ID" value="GGD42418.1"/>
    <property type="molecule type" value="Genomic_DNA"/>
</dbReference>
<comment type="caution">
    <text evidence="2">The sequence shown here is derived from an EMBL/GenBank/DDBJ whole genome shotgun (WGS) entry which is preliminary data.</text>
</comment>
<evidence type="ECO:0000256" key="1">
    <source>
        <dbReference type="SAM" id="MobiDB-lite"/>
    </source>
</evidence>
<name>A0ABQ1QU42_9RHOB</name>
<feature type="region of interest" description="Disordered" evidence="1">
    <location>
        <begin position="81"/>
        <end position="128"/>
    </location>
</feature>
<dbReference type="Proteomes" id="UP000617355">
    <property type="component" value="Unassembled WGS sequence"/>
</dbReference>
<reference evidence="3" key="1">
    <citation type="journal article" date="2019" name="Int. J. Syst. Evol. Microbiol.">
        <title>The Global Catalogue of Microorganisms (GCM) 10K type strain sequencing project: providing services to taxonomists for standard genome sequencing and annotation.</title>
        <authorList>
            <consortium name="The Broad Institute Genomics Platform"/>
            <consortium name="The Broad Institute Genome Sequencing Center for Infectious Disease"/>
            <person name="Wu L."/>
            <person name="Ma J."/>
        </authorList>
    </citation>
    <scope>NUCLEOTIDE SEQUENCE [LARGE SCALE GENOMIC DNA]</scope>
    <source>
        <strain evidence="3">CGMCC 1.12922</strain>
    </source>
</reference>
<evidence type="ECO:0000313" key="3">
    <source>
        <dbReference type="Proteomes" id="UP000617355"/>
    </source>
</evidence>
<feature type="compositionally biased region" description="Low complexity" evidence="1">
    <location>
        <begin position="99"/>
        <end position="108"/>
    </location>
</feature>
<protein>
    <recommendedName>
        <fullName evidence="4">DUF4177 domain-containing protein</fullName>
    </recommendedName>
</protein>
<organism evidence="2 3">
    <name type="scientific">Sinisalibacter lacisalsi</name>
    <dbReference type="NCBI Taxonomy" id="1526570"/>
    <lineage>
        <taxon>Bacteria</taxon>
        <taxon>Pseudomonadati</taxon>
        <taxon>Pseudomonadota</taxon>
        <taxon>Alphaproteobacteria</taxon>
        <taxon>Rhodobacterales</taxon>
        <taxon>Roseobacteraceae</taxon>
        <taxon>Sinisalibacter</taxon>
    </lineage>
</organism>
<proteinExistence type="predicted"/>
<sequence>MTFEYKVVPAPTRGKKAKGLKSPADRFANALGAVINEMAAEGWEYQRTDTLPAEERHGLTGRSTVFQNMLIFRRVAEAAHAAETEAEEVATPESDADAPAEAADGLAARQPPKLSASSGTPVAKNGRISLFAADRRGDVAAE</sequence>
<feature type="compositionally biased region" description="Acidic residues" evidence="1">
    <location>
        <begin position="84"/>
        <end position="98"/>
    </location>
</feature>
<evidence type="ECO:0008006" key="4">
    <source>
        <dbReference type="Google" id="ProtNLM"/>
    </source>
</evidence>
<keyword evidence="3" id="KW-1185">Reference proteome</keyword>
<gene>
    <name evidence="2" type="ORF">GCM10011358_27810</name>
</gene>
<dbReference type="RefSeq" id="WP_188528813.1">
    <property type="nucleotide sequence ID" value="NZ_BMGI01000005.1"/>
</dbReference>
<accession>A0ABQ1QU42</accession>